<evidence type="ECO:0000313" key="3">
    <source>
        <dbReference type="EMBL" id="GAA3941144.1"/>
    </source>
</evidence>
<dbReference type="InterPro" id="IPR029010">
    <property type="entry name" value="ThuA-like"/>
</dbReference>
<evidence type="ECO:0000259" key="2">
    <source>
        <dbReference type="Pfam" id="PF06283"/>
    </source>
</evidence>
<dbReference type="Pfam" id="PF06283">
    <property type="entry name" value="ThuA"/>
    <property type="match status" value="1"/>
</dbReference>
<feature type="region of interest" description="Disordered" evidence="1">
    <location>
        <begin position="19"/>
        <end position="41"/>
    </location>
</feature>
<organism evidence="3 4">
    <name type="scientific">Streptomyces gulbargensis</name>
    <dbReference type="NCBI Taxonomy" id="364901"/>
    <lineage>
        <taxon>Bacteria</taxon>
        <taxon>Bacillati</taxon>
        <taxon>Actinomycetota</taxon>
        <taxon>Actinomycetes</taxon>
        <taxon>Kitasatosporales</taxon>
        <taxon>Streptomycetaceae</taxon>
        <taxon>Streptomyces</taxon>
    </lineage>
</organism>
<dbReference type="EMBL" id="BAABAJ010000031">
    <property type="protein sequence ID" value="GAA3941144.1"/>
    <property type="molecule type" value="Genomic_DNA"/>
</dbReference>
<dbReference type="SUPFAM" id="SSF52317">
    <property type="entry name" value="Class I glutamine amidotransferase-like"/>
    <property type="match status" value="1"/>
</dbReference>
<dbReference type="Proteomes" id="UP001501000">
    <property type="component" value="Unassembled WGS sequence"/>
</dbReference>
<dbReference type="InterPro" id="IPR029062">
    <property type="entry name" value="Class_I_gatase-like"/>
</dbReference>
<feature type="compositionally biased region" description="Low complexity" evidence="1">
    <location>
        <begin position="19"/>
        <end position="32"/>
    </location>
</feature>
<evidence type="ECO:0000313" key="4">
    <source>
        <dbReference type="Proteomes" id="UP001501000"/>
    </source>
</evidence>
<gene>
    <name evidence="3" type="ORF">GCM10022244_56430</name>
</gene>
<reference evidence="4" key="1">
    <citation type="journal article" date="2019" name="Int. J. Syst. Evol. Microbiol.">
        <title>The Global Catalogue of Microorganisms (GCM) 10K type strain sequencing project: providing services to taxonomists for standard genome sequencing and annotation.</title>
        <authorList>
            <consortium name="The Broad Institute Genomics Platform"/>
            <consortium name="The Broad Institute Genome Sequencing Center for Infectious Disease"/>
            <person name="Wu L."/>
            <person name="Ma J."/>
        </authorList>
    </citation>
    <scope>NUCLEOTIDE SEQUENCE [LARGE SCALE GENOMIC DNA]</scope>
    <source>
        <strain evidence="4">JCM 16956</strain>
    </source>
</reference>
<dbReference type="PANTHER" id="PTHR40469:SF2">
    <property type="entry name" value="GALACTOSE-BINDING DOMAIN-LIKE SUPERFAMILY PROTEIN"/>
    <property type="match status" value="1"/>
</dbReference>
<name>A0ABP7NA71_9ACTN</name>
<proteinExistence type="predicted"/>
<sequence length="273" mass="28241">MPGALATVGTGAYGKRFHAAASAPPARTPAPRTGDRRVPPPTADVLIFTRTAGYRHDSIPDGAAALTGLAAGLGLTAGVTEDPAAFRGEGLAGRAAVVLLSTTGNVLTDEGRTALEGYLRGGGALLAVHAAANAEPDWPFYGELLGTRFAGHPEIQPGRVLVEDPGHPATAPLPAAWTWTDEWYEFTSAPRASGVRVLARADESSYRGGTHGADHPLVWSRRIDRGRFLFTALGHAPEAYRDPAFRAHLSGALAWLTGAAQEGAAPAPPPPAG</sequence>
<accession>A0ABP7NA71</accession>
<feature type="domain" description="ThuA-like" evidence="2">
    <location>
        <begin position="45"/>
        <end position="255"/>
    </location>
</feature>
<dbReference type="PANTHER" id="PTHR40469">
    <property type="entry name" value="SECRETED GLYCOSYL HYDROLASE"/>
    <property type="match status" value="1"/>
</dbReference>
<comment type="caution">
    <text evidence="3">The sequence shown here is derived from an EMBL/GenBank/DDBJ whole genome shotgun (WGS) entry which is preliminary data.</text>
</comment>
<dbReference type="Gene3D" id="3.40.50.880">
    <property type="match status" value="1"/>
</dbReference>
<keyword evidence="4" id="KW-1185">Reference proteome</keyword>
<evidence type="ECO:0000256" key="1">
    <source>
        <dbReference type="SAM" id="MobiDB-lite"/>
    </source>
</evidence>
<protein>
    <recommendedName>
        <fullName evidence="2">ThuA-like domain-containing protein</fullName>
    </recommendedName>
</protein>